<dbReference type="Proteomes" id="UP000050865">
    <property type="component" value="Unassembled WGS sequence"/>
</dbReference>
<protein>
    <submittedName>
        <fullName evidence="1">Uncharacterized protein</fullName>
    </submittedName>
</protein>
<dbReference type="InterPro" id="IPR001387">
    <property type="entry name" value="Cro/C1-type_HTH"/>
</dbReference>
<gene>
    <name evidence="1" type="ORF">FC75_GL000986</name>
</gene>
<accession>A0A0R2F9R4</accession>
<organism evidence="1 2">
    <name type="scientific">Lacticaseibacillus camelliae DSM 22697 = JCM 13995</name>
    <dbReference type="NCBI Taxonomy" id="1423730"/>
    <lineage>
        <taxon>Bacteria</taxon>
        <taxon>Bacillati</taxon>
        <taxon>Bacillota</taxon>
        <taxon>Bacilli</taxon>
        <taxon>Lactobacillales</taxon>
        <taxon>Lactobacillaceae</taxon>
        <taxon>Lacticaseibacillus</taxon>
    </lineage>
</organism>
<dbReference type="CDD" id="cd00093">
    <property type="entry name" value="HTH_XRE"/>
    <property type="match status" value="1"/>
</dbReference>
<dbReference type="PATRIC" id="fig|1423730.4.peg.1040"/>
<sequence length="592" mass="66592">MAQSLGQMFHAFRTQRHISMAQAASGLNTATISRFEHDQSDISLKIAGRLMFNLGMGANDLGEMLATDKKGFPFGLAELVNGQRPALAAKITAYLQQDICAKPLAALIRQTLPYLQRSVTEDCRLPLTLEQQLADMLAYPEKWGNFEYYLITSVLPYASHELTSLCWQRLTALTGQTLGYRREALWRLGLTALLHDDTPLAAQIATDMAAISKIPGLQLHFNNVMPQFLAVVAIAKHKDLTSLLTALRRLGADQLAAFLARAAQEARTKPCWHNQVLKDHHDPKLAIAPDAKLMFGPTLGRLRKQRGLTVSDVLGDWSASAQSRFEHGKTQLGFRSTIVLMQRMIIPTSQMQTATDETSTFRRYRLKIFDMASNIKETHRTREDFERVLKEFHHTTPNLPKGLRVMYEGGLITVLHWAAPGFLPDSDALYASPSHDEQSAIVDYFRSLSALSTQDTELLNLNINRIDQTYYDDLITVILPHLKPQTNVAAQLYDNCTNFMYGAVYFHVTSVIPKLTAAFKHEPWLISWWPNAEVSELQTLAKCYQQDTPQTRREAEQLVADIRLLCPYDNSADSSAHWLTTYRGKGTDVQTS</sequence>
<keyword evidence="2" id="KW-1185">Reference proteome</keyword>
<dbReference type="AlphaFoldDB" id="A0A0R2F9R4"/>
<evidence type="ECO:0000313" key="2">
    <source>
        <dbReference type="Proteomes" id="UP000050865"/>
    </source>
</evidence>
<dbReference type="EMBL" id="AYZJ01000019">
    <property type="protein sequence ID" value="KRN25074.1"/>
    <property type="molecule type" value="Genomic_DNA"/>
</dbReference>
<name>A0A0R2F9R4_9LACO</name>
<comment type="caution">
    <text evidence="1">The sequence shown here is derived from an EMBL/GenBank/DDBJ whole genome shotgun (WGS) entry which is preliminary data.</text>
</comment>
<reference evidence="1 2" key="1">
    <citation type="journal article" date="2015" name="Genome Announc.">
        <title>Expanding the biotechnology potential of lactobacilli through comparative genomics of 213 strains and associated genera.</title>
        <authorList>
            <person name="Sun Z."/>
            <person name="Harris H.M."/>
            <person name="McCann A."/>
            <person name="Guo C."/>
            <person name="Argimon S."/>
            <person name="Zhang W."/>
            <person name="Yang X."/>
            <person name="Jeffery I.B."/>
            <person name="Cooney J.C."/>
            <person name="Kagawa T.F."/>
            <person name="Liu W."/>
            <person name="Song Y."/>
            <person name="Salvetti E."/>
            <person name="Wrobel A."/>
            <person name="Rasinkangas P."/>
            <person name="Parkhill J."/>
            <person name="Rea M.C."/>
            <person name="O'Sullivan O."/>
            <person name="Ritari J."/>
            <person name="Douillard F.P."/>
            <person name="Paul Ross R."/>
            <person name="Yang R."/>
            <person name="Briner A.E."/>
            <person name="Felis G.E."/>
            <person name="de Vos W.M."/>
            <person name="Barrangou R."/>
            <person name="Klaenhammer T.R."/>
            <person name="Caufield P.W."/>
            <person name="Cui Y."/>
            <person name="Zhang H."/>
            <person name="O'Toole P.W."/>
        </authorList>
    </citation>
    <scope>NUCLEOTIDE SEQUENCE [LARGE SCALE GENOMIC DNA]</scope>
    <source>
        <strain evidence="1 2">DSM 22697</strain>
    </source>
</reference>
<proteinExistence type="predicted"/>
<evidence type="ECO:0000313" key="1">
    <source>
        <dbReference type="EMBL" id="KRN25074.1"/>
    </source>
</evidence>